<accession>A0A6A3W5J0</accession>
<evidence type="ECO:0000313" key="6">
    <source>
        <dbReference type="EMBL" id="KAE9275563.1"/>
    </source>
</evidence>
<name>A0A6A3W5J0_9STRA</name>
<dbReference type="EMBL" id="QXGA01003056">
    <property type="protein sequence ID" value="KAE9088116.1"/>
    <property type="molecule type" value="Genomic_DNA"/>
</dbReference>
<evidence type="ECO:0008006" key="12">
    <source>
        <dbReference type="Google" id="ProtNLM"/>
    </source>
</evidence>
<protein>
    <recommendedName>
        <fullName evidence="12">Myb/SANT-like domain-containing protein</fullName>
    </recommendedName>
</protein>
<evidence type="ECO:0000256" key="1">
    <source>
        <dbReference type="SAM" id="MobiDB-lite"/>
    </source>
</evidence>
<evidence type="ECO:0000313" key="8">
    <source>
        <dbReference type="Proteomes" id="UP000433483"/>
    </source>
</evidence>
<dbReference type="Proteomes" id="UP000437068">
    <property type="component" value="Unassembled WGS sequence"/>
</dbReference>
<dbReference type="Proteomes" id="UP000429523">
    <property type="component" value="Unassembled WGS sequence"/>
</dbReference>
<feature type="compositionally biased region" description="Low complexity" evidence="1">
    <location>
        <begin position="56"/>
        <end position="80"/>
    </location>
</feature>
<evidence type="ECO:0000313" key="11">
    <source>
        <dbReference type="Proteomes" id="UP000440732"/>
    </source>
</evidence>
<comment type="caution">
    <text evidence="4">The sequence shown here is derived from an EMBL/GenBank/DDBJ whole genome shotgun (WGS) entry which is preliminary data.</text>
</comment>
<dbReference type="Proteomes" id="UP000440732">
    <property type="component" value="Unassembled WGS sequence"/>
</dbReference>
<evidence type="ECO:0000313" key="9">
    <source>
        <dbReference type="Proteomes" id="UP000437068"/>
    </source>
</evidence>
<dbReference type="OrthoDB" id="128391at2759"/>
<feature type="region of interest" description="Disordered" evidence="1">
    <location>
        <begin position="1"/>
        <end position="44"/>
    </location>
</feature>
<evidence type="ECO:0000313" key="7">
    <source>
        <dbReference type="Proteomes" id="UP000429523"/>
    </source>
</evidence>
<feature type="region of interest" description="Disordered" evidence="1">
    <location>
        <begin position="56"/>
        <end position="96"/>
    </location>
</feature>
<evidence type="ECO:0000313" key="10">
    <source>
        <dbReference type="Proteomes" id="UP000440367"/>
    </source>
</evidence>
<feature type="compositionally biased region" description="Low complexity" evidence="1">
    <location>
        <begin position="1"/>
        <end position="43"/>
    </location>
</feature>
<keyword evidence="8" id="KW-1185">Reference proteome</keyword>
<gene>
    <name evidence="6" type="ORF">PF001_g26523</name>
    <name evidence="5" type="ORF">PF002_g25603</name>
    <name evidence="4" type="ORF">PF005_g26119</name>
    <name evidence="3" type="ORF">PF006_g25659</name>
    <name evidence="2" type="ORF">PF009_g25535</name>
</gene>
<dbReference type="EMBL" id="QXGE01003351">
    <property type="protein sequence ID" value="KAE9275563.1"/>
    <property type="molecule type" value="Genomic_DNA"/>
</dbReference>
<dbReference type="EMBL" id="QXGD01002532">
    <property type="protein sequence ID" value="KAE9187410.1"/>
    <property type="molecule type" value="Genomic_DNA"/>
</dbReference>
<feature type="region of interest" description="Disordered" evidence="1">
    <location>
        <begin position="202"/>
        <end position="233"/>
    </location>
</feature>
<reference evidence="7 8" key="1">
    <citation type="submission" date="2018-08" db="EMBL/GenBank/DDBJ databases">
        <title>Genomic investigation of the strawberry pathogen Phytophthora fragariae indicates pathogenicity is determined by transcriptional variation in three key races.</title>
        <authorList>
            <person name="Adams T.M."/>
            <person name="Armitage A.D."/>
            <person name="Sobczyk M.K."/>
            <person name="Bates H.J."/>
            <person name="Dunwell J.M."/>
            <person name="Nellist C.F."/>
            <person name="Harrison R.J."/>
        </authorList>
    </citation>
    <scope>NUCLEOTIDE SEQUENCE [LARGE SCALE GENOMIC DNA]</scope>
    <source>
        <strain evidence="6 9">A4</strain>
        <strain evidence="5 10">BC-1</strain>
        <strain evidence="4 8">NOV-27</strain>
        <strain evidence="3 11">NOV-5</strain>
        <strain evidence="2 7">NOV-9</strain>
    </source>
</reference>
<dbReference type="Proteomes" id="UP000440367">
    <property type="component" value="Unassembled WGS sequence"/>
</dbReference>
<dbReference type="EMBL" id="QXGF01002551">
    <property type="protein sequence ID" value="KAE8924231.1"/>
    <property type="molecule type" value="Genomic_DNA"/>
</dbReference>
<dbReference type="AlphaFoldDB" id="A0A6A3W5J0"/>
<organism evidence="4 8">
    <name type="scientific">Phytophthora fragariae</name>
    <dbReference type="NCBI Taxonomy" id="53985"/>
    <lineage>
        <taxon>Eukaryota</taxon>
        <taxon>Sar</taxon>
        <taxon>Stramenopiles</taxon>
        <taxon>Oomycota</taxon>
        <taxon>Peronosporomycetes</taxon>
        <taxon>Peronosporales</taxon>
        <taxon>Peronosporaceae</taxon>
        <taxon>Phytophthora</taxon>
    </lineage>
</organism>
<evidence type="ECO:0000313" key="4">
    <source>
        <dbReference type="EMBL" id="KAE9173814.1"/>
    </source>
</evidence>
<proteinExistence type="predicted"/>
<evidence type="ECO:0000313" key="2">
    <source>
        <dbReference type="EMBL" id="KAE8924231.1"/>
    </source>
</evidence>
<dbReference type="EMBL" id="QXGB01002951">
    <property type="protein sequence ID" value="KAE9173814.1"/>
    <property type="molecule type" value="Genomic_DNA"/>
</dbReference>
<sequence>MDVSAASEPARAAEAPAPTSAAEAPEPPCAADAPTPPSVAAAPSFGSAALVGSGAATSLQSSSSGSSTAKASTKTAAPTQKEAKRKGRPPKAKGTEALEWSEAMTASLMRLRFATFCAKFQSARNNAMIRAAWLLLAGEISKEYEVIISSEQCKNKIKGLKKKWAEYCSDISSTGNNVDKPIVEPVCLELMEEYWTSGTGMQGESLADNDNVGSLFDSDSEDDNGNTGGRKRGKTVAEGLEVGMKAMSAGFHAVATAISSQQPPCLPTQPQHMEQFMEARFNSVIEQLQVQNQNLAALVELLRKD</sequence>
<evidence type="ECO:0000313" key="3">
    <source>
        <dbReference type="EMBL" id="KAE9088116.1"/>
    </source>
</evidence>
<dbReference type="Proteomes" id="UP000433483">
    <property type="component" value="Unassembled WGS sequence"/>
</dbReference>
<evidence type="ECO:0000313" key="5">
    <source>
        <dbReference type="EMBL" id="KAE9187410.1"/>
    </source>
</evidence>